<protein>
    <submittedName>
        <fullName evidence="1">Unannotated protein</fullName>
    </submittedName>
</protein>
<sequence length="171" mass="18653">MCGDVVLVIGEAGPADEGAHCSSCRLNRNHCGRDSFGISFGANVCRKRVVVRVLGSILRNRVERCVDLETSTKHLGVALFVSGTKTSIGKKLLTHLLNEVTLFWRLCNPAAIGGSEARHNSSATTNGEWHCVELGSLRTGDHAVVRHPVESKFALTLRLLWMQDWIIAHGV</sequence>
<gene>
    <name evidence="1" type="ORF">UFOPK2350_01287</name>
</gene>
<organism evidence="1">
    <name type="scientific">freshwater metagenome</name>
    <dbReference type="NCBI Taxonomy" id="449393"/>
    <lineage>
        <taxon>unclassified sequences</taxon>
        <taxon>metagenomes</taxon>
        <taxon>ecological metagenomes</taxon>
    </lineage>
</organism>
<name>A0A6J6NL02_9ZZZZ</name>
<proteinExistence type="predicted"/>
<dbReference type="EMBL" id="CAEZXE010000121">
    <property type="protein sequence ID" value="CAB4685404.1"/>
    <property type="molecule type" value="Genomic_DNA"/>
</dbReference>
<dbReference type="AlphaFoldDB" id="A0A6J6NL02"/>
<evidence type="ECO:0000313" key="1">
    <source>
        <dbReference type="EMBL" id="CAB4685404.1"/>
    </source>
</evidence>
<accession>A0A6J6NL02</accession>
<reference evidence="1" key="1">
    <citation type="submission" date="2020-05" db="EMBL/GenBank/DDBJ databases">
        <authorList>
            <person name="Chiriac C."/>
            <person name="Salcher M."/>
            <person name="Ghai R."/>
            <person name="Kavagutti S V."/>
        </authorList>
    </citation>
    <scope>NUCLEOTIDE SEQUENCE</scope>
</reference>